<dbReference type="AlphaFoldDB" id="A0A1R4GKG4"/>
<dbReference type="RefSeq" id="WP_086999558.1">
    <property type="nucleotide sequence ID" value="NZ_FUHW01000038.1"/>
</dbReference>
<name>A0A1R4GKG4_9MICC</name>
<dbReference type="Proteomes" id="UP000195913">
    <property type="component" value="Unassembled WGS sequence"/>
</dbReference>
<dbReference type="EMBL" id="FUHW01000038">
    <property type="protein sequence ID" value="SJM68583.1"/>
    <property type="molecule type" value="Genomic_DNA"/>
</dbReference>
<sequence>MTNDLVTGMLPVFGRSLEPRFNVFDVMHHGFHEKQISNVSRWLLEPDGSHRLGGTFMKILIDEVNSQKTGGEPLPDSGYWVRHEVNTAAVDEPEDIADLVLESDATVLVVENYFTSDGPGHSYDGYLAYGLRPTAYGRRDGRRGVVVLLCRDGDEALQSKAGRTRQSSLTAC</sequence>
<evidence type="ECO:0000313" key="1">
    <source>
        <dbReference type="EMBL" id="SJM68583.1"/>
    </source>
</evidence>
<gene>
    <name evidence="1" type="ORF">FM101_11125</name>
</gene>
<protein>
    <submittedName>
        <fullName evidence="1">Uncharacterized protein</fullName>
    </submittedName>
</protein>
<dbReference type="Pfam" id="PF14281">
    <property type="entry name" value="PDDEXK_4"/>
    <property type="match status" value="1"/>
</dbReference>
<evidence type="ECO:0000313" key="2">
    <source>
        <dbReference type="Proteomes" id="UP000195913"/>
    </source>
</evidence>
<reference evidence="1 2" key="1">
    <citation type="submission" date="2017-02" db="EMBL/GenBank/DDBJ databases">
        <authorList>
            <person name="Peterson S.W."/>
        </authorList>
    </citation>
    <scope>NUCLEOTIDE SEQUENCE [LARGE SCALE GENOMIC DNA]</scope>
    <source>
        <strain evidence="1 2">B Ar 00.02</strain>
    </source>
</reference>
<organism evidence="1 2">
    <name type="scientific">Arthrobacter rhombi</name>
    <dbReference type="NCBI Taxonomy" id="71253"/>
    <lineage>
        <taxon>Bacteria</taxon>
        <taxon>Bacillati</taxon>
        <taxon>Actinomycetota</taxon>
        <taxon>Actinomycetes</taxon>
        <taxon>Micrococcales</taxon>
        <taxon>Micrococcaceae</taxon>
        <taxon>Arthrobacter</taxon>
    </lineage>
</organism>
<accession>A0A1R4GKG4</accession>
<proteinExistence type="predicted"/>
<dbReference type="InterPro" id="IPR029470">
    <property type="entry name" value="PDDEXK_4"/>
</dbReference>
<keyword evidence="2" id="KW-1185">Reference proteome</keyword>